<keyword evidence="2" id="KW-0238">DNA-binding</keyword>
<dbReference type="InterPro" id="IPR000835">
    <property type="entry name" value="HTH_MarR-typ"/>
</dbReference>
<dbReference type="SUPFAM" id="SSF46785">
    <property type="entry name" value="Winged helix' DNA-binding domain"/>
    <property type="match status" value="1"/>
</dbReference>
<dbReference type="PROSITE" id="PS50995">
    <property type="entry name" value="HTH_MARR_2"/>
    <property type="match status" value="1"/>
</dbReference>
<dbReference type="RefSeq" id="WP_380889044.1">
    <property type="nucleotide sequence ID" value="NZ_JBHUDY010000001.1"/>
</dbReference>
<keyword evidence="3" id="KW-0804">Transcription</keyword>
<comment type="caution">
    <text evidence="5">The sequence shown here is derived from an EMBL/GenBank/DDBJ whole genome shotgun (WGS) entry which is preliminary data.</text>
</comment>
<feature type="domain" description="HTH marR-type" evidence="4">
    <location>
        <begin position="2"/>
        <end position="134"/>
    </location>
</feature>
<dbReference type="Proteomes" id="UP001597115">
    <property type="component" value="Unassembled WGS sequence"/>
</dbReference>
<dbReference type="PANTHER" id="PTHR42756:SF1">
    <property type="entry name" value="TRANSCRIPTIONAL REPRESSOR OF EMRAB OPERON"/>
    <property type="match status" value="1"/>
</dbReference>
<evidence type="ECO:0000256" key="3">
    <source>
        <dbReference type="ARBA" id="ARBA00023163"/>
    </source>
</evidence>
<dbReference type="PANTHER" id="PTHR42756">
    <property type="entry name" value="TRANSCRIPTIONAL REGULATOR, MARR"/>
    <property type="match status" value="1"/>
</dbReference>
<accession>A0ABW4I3M5</accession>
<gene>
    <name evidence="5" type="ORF">ACFSCW_10670</name>
</gene>
<evidence type="ECO:0000256" key="1">
    <source>
        <dbReference type="ARBA" id="ARBA00023015"/>
    </source>
</evidence>
<evidence type="ECO:0000313" key="6">
    <source>
        <dbReference type="Proteomes" id="UP001597115"/>
    </source>
</evidence>
<reference evidence="6" key="1">
    <citation type="journal article" date="2019" name="Int. J. Syst. Evol. Microbiol.">
        <title>The Global Catalogue of Microorganisms (GCM) 10K type strain sequencing project: providing services to taxonomists for standard genome sequencing and annotation.</title>
        <authorList>
            <consortium name="The Broad Institute Genomics Platform"/>
            <consortium name="The Broad Institute Genome Sequencing Center for Infectious Disease"/>
            <person name="Wu L."/>
            <person name="Ma J."/>
        </authorList>
    </citation>
    <scope>NUCLEOTIDE SEQUENCE [LARGE SCALE GENOMIC DNA]</scope>
    <source>
        <strain evidence="6">CGMCC 1.16275</strain>
    </source>
</reference>
<dbReference type="SMART" id="SM00347">
    <property type="entry name" value="HTH_MARR"/>
    <property type="match status" value="1"/>
</dbReference>
<proteinExistence type="predicted"/>
<dbReference type="InterPro" id="IPR036388">
    <property type="entry name" value="WH-like_DNA-bd_sf"/>
</dbReference>
<dbReference type="InterPro" id="IPR036390">
    <property type="entry name" value="WH_DNA-bd_sf"/>
</dbReference>
<keyword evidence="6" id="KW-1185">Reference proteome</keyword>
<evidence type="ECO:0000259" key="4">
    <source>
        <dbReference type="PROSITE" id="PS50995"/>
    </source>
</evidence>
<protein>
    <submittedName>
        <fullName evidence="5">MarR family winged helix-turn-helix transcriptional regulator</fullName>
    </submittedName>
</protein>
<evidence type="ECO:0000313" key="5">
    <source>
        <dbReference type="EMBL" id="MFD1612265.1"/>
    </source>
</evidence>
<name>A0ABW4I3M5_9SPHN</name>
<dbReference type="EMBL" id="JBHUDY010000001">
    <property type="protein sequence ID" value="MFD1612265.1"/>
    <property type="molecule type" value="Genomic_DNA"/>
</dbReference>
<dbReference type="Pfam" id="PF01047">
    <property type="entry name" value="MarR"/>
    <property type="match status" value="1"/>
</dbReference>
<evidence type="ECO:0000256" key="2">
    <source>
        <dbReference type="ARBA" id="ARBA00023125"/>
    </source>
</evidence>
<sequence>MADTLGFMIGDVSRLLRRAFDVRARAIGVTRPQWKMLLTLSRHEGVNQGRLADLLDVEAITLCRMVDRLEESGMVERRPDPADRRAWRIYLTDKAHPILDELRLLGNALSEDALTGLTGPDRDALENMLERIRTNLNDLERKEKVAAHG</sequence>
<dbReference type="Gene3D" id="1.10.10.10">
    <property type="entry name" value="Winged helix-like DNA-binding domain superfamily/Winged helix DNA-binding domain"/>
    <property type="match status" value="1"/>
</dbReference>
<dbReference type="PRINTS" id="PR00598">
    <property type="entry name" value="HTHMARR"/>
</dbReference>
<organism evidence="5 6">
    <name type="scientific">Sphingomonas tabacisoli</name>
    <dbReference type="NCBI Taxonomy" id="2249466"/>
    <lineage>
        <taxon>Bacteria</taxon>
        <taxon>Pseudomonadati</taxon>
        <taxon>Pseudomonadota</taxon>
        <taxon>Alphaproteobacteria</taxon>
        <taxon>Sphingomonadales</taxon>
        <taxon>Sphingomonadaceae</taxon>
        <taxon>Sphingomonas</taxon>
    </lineage>
</organism>
<keyword evidence="1" id="KW-0805">Transcription regulation</keyword>